<dbReference type="Proteomes" id="UP000004095">
    <property type="component" value="Unassembled WGS sequence"/>
</dbReference>
<proteinExistence type="predicted"/>
<organism evidence="2 3">
    <name type="scientific">Microscilla marina ATCC 23134</name>
    <dbReference type="NCBI Taxonomy" id="313606"/>
    <lineage>
        <taxon>Bacteria</taxon>
        <taxon>Pseudomonadati</taxon>
        <taxon>Bacteroidota</taxon>
        <taxon>Cytophagia</taxon>
        <taxon>Cytophagales</taxon>
        <taxon>Microscillaceae</taxon>
        <taxon>Microscilla</taxon>
    </lineage>
</organism>
<feature type="region of interest" description="Disordered" evidence="1">
    <location>
        <begin position="42"/>
        <end position="67"/>
    </location>
</feature>
<name>A1ZKR8_MICM2</name>
<evidence type="ECO:0000313" key="2">
    <source>
        <dbReference type="EMBL" id="EAY28884.1"/>
    </source>
</evidence>
<keyword evidence="3" id="KW-1185">Reference proteome</keyword>
<dbReference type="RefSeq" id="WP_002696998.1">
    <property type="nucleotide sequence ID" value="NZ_AAWS01000013.1"/>
</dbReference>
<evidence type="ECO:0000313" key="3">
    <source>
        <dbReference type="Proteomes" id="UP000004095"/>
    </source>
</evidence>
<comment type="caution">
    <text evidence="2">The sequence shown here is derived from an EMBL/GenBank/DDBJ whole genome shotgun (WGS) entry which is preliminary data.</text>
</comment>
<dbReference type="AlphaFoldDB" id="A1ZKR8"/>
<protein>
    <submittedName>
        <fullName evidence="2">Uncharacterized protein</fullName>
    </submittedName>
</protein>
<gene>
    <name evidence="2" type="ORF">M23134_00038</name>
</gene>
<accession>A1ZKR8</accession>
<dbReference type="EMBL" id="AAWS01000013">
    <property type="protein sequence ID" value="EAY28884.1"/>
    <property type="molecule type" value="Genomic_DNA"/>
</dbReference>
<sequence length="67" mass="7251">MASLQPATLNPDYLLALLHRAGVSTVELLQQAPQAQLIPVANESTARCTQPDPQRTNSQRATPKSNQ</sequence>
<evidence type="ECO:0000256" key="1">
    <source>
        <dbReference type="SAM" id="MobiDB-lite"/>
    </source>
</evidence>
<reference evidence="2 3" key="1">
    <citation type="submission" date="2007-01" db="EMBL/GenBank/DDBJ databases">
        <authorList>
            <person name="Haygood M."/>
            <person name="Podell S."/>
            <person name="Anderson C."/>
            <person name="Hopkinson B."/>
            <person name="Roe K."/>
            <person name="Barbeau K."/>
            <person name="Gaasterland T."/>
            <person name="Ferriera S."/>
            <person name="Johnson J."/>
            <person name="Kravitz S."/>
            <person name="Beeson K."/>
            <person name="Sutton G."/>
            <person name="Rogers Y.-H."/>
            <person name="Friedman R."/>
            <person name="Frazier M."/>
            <person name="Venter J.C."/>
        </authorList>
    </citation>
    <scope>NUCLEOTIDE SEQUENCE [LARGE SCALE GENOMIC DNA]</scope>
    <source>
        <strain evidence="2 3">ATCC 23134</strain>
    </source>
</reference>